<dbReference type="Gramene" id="novel_model_796_5bda875f.1.5bdae6e3">
    <property type="protein sequence ID" value="cds.novel_model_796_5bda875f.1.5bdae6e3"/>
    <property type="gene ID" value="novel_gene_551_5bda875f"/>
</dbReference>
<dbReference type="PANTHER" id="PTHR10682">
    <property type="entry name" value="POLY A POLYMERASE"/>
    <property type="match status" value="1"/>
</dbReference>
<evidence type="ECO:0000313" key="3">
    <source>
        <dbReference type="EnsemblPlants" id="cds.novel_model_796_5bda875f.1.5bdae6e3"/>
    </source>
</evidence>
<dbReference type="Proteomes" id="UP000596661">
    <property type="component" value="Chromosome 1"/>
</dbReference>
<dbReference type="InterPro" id="IPR043519">
    <property type="entry name" value="NT_sf"/>
</dbReference>
<dbReference type="SUPFAM" id="SSF81301">
    <property type="entry name" value="Nucleotidyltransferase"/>
    <property type="match status" value="1"/>
</dbReference>
<name>A0A803RC12_CANSA</name>
<dbReference type="EnsemblPlants" id="novel_model_796_5bda875f.1.5bdae6e3">
    <property type="protein sequence ID" value="cds.novel_model_796_5bda875f.1.5bdae6e3"/>
    <property type="gene ID" value="novel_gene_551_5bda875f"/>
</dbReference>
<dbReference type="GO" id="GO:1990817">
    <property type="term" value="F:poly(A) RNA polymerase activity"/>
    <property type="evidence" value="ECO:0007669"/>
    <property type="project" value="TreeGrafter"/>
</dbReference>
<dbReference type="GO" id="GO:0005634">
    <property type="term" value="C:nucleus"/>
    <property type="evidence" value="ECO:0007669"/>
    <property type="project" value="TreeGrafter"/>
</dbReference>
<dbReference type="PANTHER" id="PTHR10682:SF36">
    <property type="entry name" value="NUCLEAR POLY(A) POLYMERASE 4"/>
    <property type="match status" value="1"/>
</dbReference>
<feature type="compositionally biased region" description="Low complexity" evidence="1">
    <location>
        <begin position="1"/>
        <end position="13"/>
    </location>
</feature>
<reference evidence="3" key="2">
    <citation type="submission" date="2021-03" db="UniProtKB">
        <authorList>
            <consortium name="EnsemblPlants"/>
        </authorList>
    </citation>
    <scope>IDENTIFICATION</scope>
</reference>
<feature type="domain" description="Poly(A) polymerase nucleotidyltransferase" evidence="2">
    <location>
        <begin position="18"/>
        <end position="108"/>
    </location>
</feature>
<keyword evidence="4" id="KW-1185">Reference proteome</keyword>
<protein>
    <recommendedName>
        <fullName evidence="2">Poly(A) polymerase nucleotidyltransferase domain-containing protein</fullName>
    </recommendedName>
</protein>
<dbReference type="Pfam" id="PF20750">
    <property type="entry name" value="PAP_NTPase"/>
    <property type="match status" value="1"/>
</dbReference>
<proteinExistence type="predicted"/>
<dbReference type="InterPro" id="IPR048840">
    <property type="entry name" value="PolA_pol_NTPase"/>
</dbReference>
<accession>A0A803RC12</accession>
<reference evidence="3" key="1">
    <citation type="submission" date="2018-11" db="EMBL/GenBank/DDBJ databases">
        <authorList>
            <person name="Grassa J C."/>
        </authorList>
    </citation>
    <scope>NUCLEOTIDE SEQUENCE [LARGE SCALE GENOMIC DNA]</scope>
</reference>
<evidence type="ECO:0000256" key="1">
    <source>
        <dbReference type="SAM" id="MobiDB-lite"/>
    </source>
</evidence>
<sequence>MVGSPNPNGSSSPTKKYGITNPISVAGPTDADLHRNDYLEKFLINSGLYESQEEAARREEVLGRIAEIVKDWVKLLTRQRGYTDQMVEDANAVIFTFGSYRLGVSITLCDFLDFFFRCLSSLLYGFKRKIANSCIM</sequence>
<evidence type="ECO:0000259" key="2">
    <source>
        <dbReference type="Pfam" id="PF20750"/>
    </source>
</evidence>
<dbReference type="Gene3D" id="3.30.460.10">
    <property type="entry name" value="Beta Polymerase, domain 2"/>
    <property type="match status" value="1"/>
</dbReference>
<dbReference type="EMBL" id="UZAU01000053">
    <property type="status" value="NOT_ANNOTATED_CDS"/>
    <property type="molecule type" value="Genomic_DNA"/>
</dbReference>
<organism evidence="3 4">
    <name type="scientific">Cannabis sativa</name>
    <name type="common">Hemp</name>
    <name type="synonym">Marijuana</name>
    <dbReference type="NCBI Taxonomy" id="3483"/>
    <lineage>
        <taxon>Eukaryota</taxon>
        <taxon>Viridiplantae</taxon>
        <taxon>Streptophyta</taxon>
        <taxon>Embryophyta</taxon>
        <taxon>Tracheophyta</taxon>
        <taxon>Spermatophyta</taxon>
        <taxon>Magnoliopsida</taxon>
        <taxon>eudicotyledons</taxon>
        <taxon>Gunneridae</taxon>
        <taxon>Pentapetalae</taxon>
        <taxon>rosids</taxon>
        <taxon>fabids</taxon>
        <taxon>Rosales</taxon>
        <taxon>Cannabaceae</taxon>
        <taxon>Cannabis</taxon>
    </lineage>
</organism>
<evidence type="ECO:0000313" key="4">
    <source>
        <dbReference type="Proteomes" id="UP000596661"/>
    </source>
</evidence>
<dbReference type="AlphaFoldDB" id="A0A803RC12"/>
<feature type="region of interest" description="Disordered" evidence="1">
    <location>
        <begin position="1"/>
        <end position="21"/>
    </location>
</feature>